<organism evidence="2 3">
    <name type="scientific">Stutzerimonas nitrititolerans</name>
    <dbReference type="NCBI Taxonomy" id="2482751"/>
    <lineage>
        <taxon>Bacteria</taxon>
        <taxon>Pseudomonadati</taxon>
        <taxon>Pseudomonadota</taxon>
        <taxon>Gammaproteobacteria</taxon>
        <taxon>Pseudomonadales</taxon>
        <taxon>Pseudomonadaceae</taxon>
        <taxon>Stutzerimonas</taxon>
    </lineage>
</organism>
<dbReference type="RefSeq" id="WP_014851295.1">
    <property type="nucleotide sequence ID" value="NZ_DALYPK010000002.1"/>
</dbReference>
<dbReference type="Proteomes" id="UP001165292">
    <property type="component" value="Unassembled WGS sequence"/>
</dbReference>
<keyword evidence="1" id="KW-1133">Transmembrane helix</keyword>
<evidence type="ECO:0000313" key="2">
    <source>
        <dbReference type="EMBL" id="MCO7546972.1"/>
    </source>
</evidence>
<sequence length="52" mass="5904">MSYVRWIGLIACSVAGLGYLWLGNFNMAGLLLALAVLSWVNIRRKRDDRPRP</sequence>
<proteinExistence type="predicted"/>
<keyword evidence="1" id="KW-0812">Transmembrane</keyword>
<gene>
    <name evidence="2" type="ORF">NJF43_19670</name>
</gene>
<keyword evidence="1" id="KW-0472">Membrane</keyword>
<reference evidence="2" key="1">
    <citation type="submission" date="2022-06" db="EMBL/GenBank/DDBJ databases">
        <title>Detection of beta-lactamases in bacteria of animal origin.</title>
        <authorList>
            <person name="Mlynarcik P."/>
            <person name="Zdarska V."/>
            <person name="Chudobova H."/>
            <person name="Prochazkova P."/>
            <person name="Hricova K."/>
            <person name="Mezerova K."/>
            <person name="Bardon J."/>
            <person name="Dolejska M."/>
            <person name="Sukkar I."/>
            <person name="Kolar M."/>
        </authorList>
    </citation>
    <scope>NUCLEOTIDE SEQUENCE</scope>
    <source>
        <strain evidence="2">S 300-3</strain>
    </source>
</reference>
<evidence type="ECO:0000313" key="3">
    <source>
        <dbReference type="Proteomes" id="UP001165292"/>
    </source>
</evidence>
<dbReference type="EMBL" id="JAMYBS010000042">
    <property type="protein sequence ID" value="MCO7546972.1"/>
    <property type="molecule type" value="Genomic_DNA"/>
</dbReference>
<evidence type="ECO:0000256" key="1">
    <source>
        <dbReference type="SAM" id="Phobius"/>
    </source>
</evidence>
<dbReference type="GeneID" id="84611518"/>
<comment type="caution">
    <text evidence="2">The sequence shown here is derived from an EMBL/GenBank/DDBJ whole genome shotgun (WGS) entry which is preliminary data.</text>
</comment>
<name>A0AA42BF09_9GAMM</name>
<protein>
    <submittedName>
        <fullName evidence="2">Uncharacterized protein</fullName>
    </submittedName>
</protein>
<accession>A0AA42BF09</accession>
<feature type="transmembrane region" description="Helical" evidence="1">
    <location>
        <begin position="20"/>
        <end position="42"/>
    </location>
</feature>
<dbReference type="AlphaFoldDB" id="A0AA42BF09"/>